<sequence>MREPPVLRHRKINHLPYDIVLSILRRLPVKSVIRFKCVSKSLDSSITSPDFIYAHLNQNNNNNNETKMMMIIVISYTCRFLFLVLIAVSLNGIEVYTLSSDSWRRVRIATNGIYYFQNDLFPAPLEKKDPDIQYPSLVATFMESLVLLDGANMVSH</sequence>
<dbReference type="PANTHER" id="PTHR31672:SF13">
    <property type="entry name" value="F-BOX PROTEIN CPR30-LIKE"/>
    <property type="match status" value="1"/>
</dbReference>
<dbReference type="Pfam" id="PF00646">
    <property type="entry name" value="F-box"/>
    <property type="match status" value="1"/>
</dbReference>
<feature type="transmembrane region" description="Helical" evidence="1">
    <location>
        <begin position="68"/>
        <end position="90"/>
    </location>
</feature>
<dbReference type="SUPFAM" id="SSF81383">
    <property type="entry name" value="F-box domain"/>
    <property type="match status" value="1"/>
</dbReference>
<reference evidence="3 4" key="1">
    <citation type="journal article" date="2016" name="G3 (Bethesda)">
        <title>First Draft Assembly and Annotation of the Genome of a California Endemic Oak Quercus lobata Nee (Fagaceae).</title>
        <authorList>
            <person name="Sork V.L."/>
            <person name="Fitz-Gibbon S.T."/>
            <person name="Puiu D."/>
            <person name="Crepeau M."/>
            <person name="Gugger P.F."/>
            <person name="Sherman R."/>
            <person name="Stevens K."/>
            <person name="Langley C.H."/>
            <person name="Pellegrini M."/>
            <person name="Salzberg S.L."/>
        </authorList>
    </citation>
    <scope>NUCLEOTIDE SEQUENCE [LARGE SCALE GENOMIC DNA]</scope>
    <source>
        <strain evidence="3 4">cv. SW786</strain>
    </source>
</reference>
<protein>
    <recommendedName>
        <fullName evidence="2">F-box domain-containing protein</fullName>
    </recommendedName>
</protein>
<dbReference type="InParanoid" id="A0A7N2LI43"/>
<proteinExistence type="predicted"/>
<evidence type="ECO:0000256" key="1">
    <source>
        <dbReference type="SAM" id="Phobius"/>
    </source>
</evidence>
<accession>A0A7N2LI43</accession>
<dbReference type="PANTHER" id="PTHR31672">
    <property type="entry name" value="BNACNNG10540D PROTEIN"/>
    <property type="match status" value="1"/>
</dbReference>
<dbReference type="EnsemblPlants" id="QL04p045462:mrna">
    <property type="protein sequence ID" value="QL04p045462:mrna"/>
    <property type="gene ID" value="QL04p045462"/>
</dbReference>
<dbReference type="Proteomes" id="UP000594261">
    <property type="component" value="Chromosome 4"/>
</dbReference>
<dbReference type="PROSITE" id="PS50181">
    <property type="entry name" value="FBOX"/>
    <property type="match status" value="1"/>
</dbReference>
<dbReference type="InterPro" id="IPR036047">
    <property type="entry name" value="F-box-like_dom_sf"/>
</dbReference>
<evidence type="ECO:0000313" key="4">
    <source>
        <dbReference type="Proteomes" id="UP000594261"/>
    </source>
</evidence>
<feature type="domain" description="F-box" evidence="2">
    <location>
        <begin position="9"/>
        <end position="56"/>
    </location>
</feature>
<dbReference type="InterPro" id="IPR001810">
    <property type="entry name" value="F-box_dom"/>
</dbReference>
<dbReference type="AlphaFoldDB" id="A0A7N2LI43"/>
<keyword evidence="1" id="KW-0472">Membrane</keyword>
<evidence type="ECO:0000313" key="3">
    <source>
        <dbReference type="EnsemblPlants" id="QL04p045462:mrna"/>
    </source>
</evidence>
<keyword evidence="1" id="KW-0812">Transmembrane</keyword>
<evidence type="ECO:0000259" key="2">
    <source>
        <dbReference type="PROSITE" id="PS50181"/>
    </source>
</evidence>
<keyword evidence="1" id="KW-1133">Transmembrane helix</keyword>
<reference evidence="3" key="2">
    <citation type="submission" date="2021-01" db="UniProtKB">
        <authorList>
            <consortium name="EnsemblPlants"/>
        </authorList>
    </citation>
    <scope>IDENTIFICATION</scope>
</reference>
<organism evidence="3 4">
    <name type="scientific">Quercus lobata</name>
    <name type="common">Valley oak</name>
    <dbReference type="NCBI Taxonomy" id="97700"/>
    <lineage>
        <taxon>Eukaryota</taxon>
        <taxon>Viridiplantae</taxon>
        <taxon>Streptophyta</taxon>
        <taxon>Embryophyta</taxon>
        <taxon>Tracheophyta</taxon>
        <taxon>Spermatophyta</taxon>
        <taxon>Magnoliopsida</taxon>
        <taxon>eudicotyledons</taxon>
        <taxon>Gunneridae</taxon>
        <taxon>Pentapetalae</taxon>
        <taxon>rosids</taxon>
        <taxon>fabids</taxon>
        <taxon>Fagales</taxon>
        <taxon>Fagaceae</taxon>
        <taxon>Quercus</taxon>
    </lineage>
</organism>
<dbReference type="Gene3D" id="1.20.1280.50">
    <property type="match status" value="1"/>
</dbReference>
<keyword evidence="4" id="KW-1185">Reference proteome</keyword>
<name>A0A7N2LI43_QUELO</name>
<dbReference type="SMART" id="SM00256">
    <property type="entry name" value="FBOX"/>
    <property type="match status" value="1"/>
</dbReference>
<dbReference type="EMBL" id="LRBV02000004">
    <property type="status" value="NOT_ANNOTATED_CDS"/>
    <property type="molecule type" value="Genomic_DNA"/>
</dbReference>
<dbReference type="Gramene" id="QL04p045462:mrna">
    <property type="protein sequence ID" value="QL04p045462:mrna"/>
    <property type="gene ID" value="QL04p045462"/>
</dbReference>
<dbReference type="InterPro" id="IPR050796">
    <property type="entry name" value="SCF_F-box_component"/>
</dbReference>